<dbReference type="InterPro" id="IPR003615">
    <property type="entry name" value="HNH_nuc"/>
</dbReference>
<dbReference type="CDD" id="cd00085">
    <property type="entry name" value="HNHc"/>
    <property type="match status" value="1"/>
</dbReference>
<keyword evidence="2" id="KW-0255">Endonuclease</keyword>
<keyword evidence="2" id="KW-0378">Hydrolase</keyword>
<sequence length="142" mass="16462">MFSREVNKYTPQGRVLIHKNLSTGRYLVEYLLEMKEYDKSVEYNDNRISLMAGQNGKCAVTGEALNIFNMECHHKKPKHLGGTDEYKNLVWLRTEVHKLIHATDKDTIEKYLSILKLDEKALKKVNSLRLLAENLEIVVSKN</sequence>
<feature type="domain" description="HNH nuclease" evidence="1">
    <location>
        <begin position="45"/>
        <end position="98"/>
    </location>
</feature>
<dbReference type="AlphaFoldDB" id="F9P874"/>
<reference evidence="2 3" key="1">
    <citation type="submission" date="2011-06" db="EMBL/GenBank/DDBJ databases">
        <authorList>
            <person name="Harkins D.M."/>
            <person name="Madupu R."/>
            <person name="Durkin A.S."/>
            <person name="Torralba M."/>
            <person name="Methe B."/>
            <person name="Sutton G.G."/>
            <person name="Nelson K.E."/>
        </authorList>
    </citation>
    <scope>NUCLEOTIDE SEQUENCE [LARGE SCALE GENOMIC DNA]</scope>
    <source>
        <strain evidence="2 3">SK1060</strain>
    </source>
</reference>
<dbReference type="SMART" id="SM00507">
    <property type="entry name" value="HNHc"/>
    <property type="match status" value="1"/>
</dbReference>
<keyword evidence="2" id="KW-0540">Nuclease</keyword>
<dbReference type="eggNOG" id="COG1403">
    <property type="taxonomic scope" value="Bacteria"/>
</dbReference>
<organism evidence="2 3">
    <name type="scientific">Streptococcus constellatus subsp. pharyngis SK1060 = CCUG 46377</name>
    <dbReference type="NCBI Taxonomy" id="1035184"/>
    <lineage>
        <taxon>Bacteria</taxon>
        <taxon>Bacillati</taxon>
        <taxon>Bacillota</taxon>
        <taxon>Bacilli</taxon>
        <taxon>Lactobacillales</taxon>
        <taxon>Streptococcaceae</taxon>
        <taxon>Streptococcus</taxon>
        <taxon>Streptococcus anginosus group</taxon>
    </lineage>
</organism>
<dbReference type="GO" id="GO:0004519">
    <property type="term" value="F:endonuclease activity"/>
    <property type="evidence" value="ECO:0007669"/>
    <property type="project" value="UniProtKB-KW"/>
</dbReference>
<gene>
    <name evidence="2" type="ORF">HMPREF1042_1429</name>
</gene>
<dbReference type="Gene3D" id="1.10.30.50">
    <property type="match status" value="1"/>
</dbReference>
<dbReference type="EMBL" id="AFUP01000004">
    <property type="protein sequence ID" value="EGV08563.1"/>
    <property type="molecule type" value="Genomic_DNA"/>
</dbReference>
<evidence type="ECO:0000313" key="3">
    <source>
        <dbReference type="Proteomes" id="UP000003287"/>
    </source>
</evidence>
<evidence type="ECO:0000259" key="1">
    <source>
        <dbReference type="SMART" id="SM00507"/>
    </source>
</evidence>
<dbReference type="Proteomes" id="UP000003287">
    <property type="component" value="Unassembled WGS sequence"/>
</dbReference>
<name>F9P874_STRCV</name>
<protein>
    <submittedName>
        <fullName evidence="2">HNH endonuclease domain protein</fullName>
    </submittedName>
</protein>
<proteinExistence type="predicted"/>
<evidence type="ECO:0000313" key="2">
    <source>
        <dbReference type="EMBL" id="EGV08563.1"/>
    </source>
</evidence>
<accession>F9P874</accession>